<keyword evidence="3" id="KW-1185">Reference proteome</keyword>
<name>A0A9N9EXT2_9GLOM</name>
<gene>
    <name evidence="2" type="ORF">CPELLU_LOCUS2278</name>
</gene>
<dbReference type="EMBL" id="CAJVQA010000957">
    <property type="protein sequence ID" value="CAG8497320.1"/>
    <property type="molecule type" value="Genomic_DNA"/>
</dbReference>
<evidence type="ECO:0000256" key="1">
    <source>
        <dbReference type="SAM" id="Coils"/>
    </source>
</evidence>
<organism evidence="2 3">
    <name type="scientific">Cetraspora pellucida</name>
    <dbReference type="NCBI Taxonomy" id="1433469"/>
    <lineage>
        <taxon>Eukaryota</taxon>
        <taxon>Fungi</taxon>
        <taxon>Fungi incertae sedis</taxon>
        <taxon>Mucoromycota</taxon>
        <taxon>Glomeromycotina</taxon>
        <taxon>Glomeromycetes</taxon>
        <taxon>Diversisporales</taxon>
        <taxon>Gigasporaceae</taxon>
        <taxon>Cetraspora</taxon>
    </lineage>
</organism>
<dbReference type="AlphaFoldDB" id="A0A9N9EXT2"/>
<comment type="caution">
    <text evidence="2">The sequence shown here is derived from an EMBL/GenBank/DDBJ whole genome shotgun (WGS) entry which is preliminary data.</text>
</comment>
<reference evidence="2" key="1">
    <citation type="submission" date="2021-06" db="EMBL/GenBank/DDBJ databases">
        <authorList>
            <person name="Kallberg Y."/>
            <person name="Tangrot J."/>
            <person name="Rosling A."/>
        </authorList>
    </citation>
    <scope>NUCLEOTIDE SEQUENCE</scope>
    <source>
        <strain evidence="2">FL966</strain>
    </source>
</reference>
<dbReference type="OrthoDB" id="2360021at2759"/>
<feature type="coiled-coil region" evidence="1">
    <location>
        <begin position="291"/>
        <end position="318"/>
    </location>
</feature>
<sequence length="432" mass="49390">MEVKDPRSDVENLQLNIDDATFNLYCACSSLYACYTTNDSSNERFVNLRQEVTNDAKIYGDIIFPHSTKVVQAVKDTFEYYSALSWDEFTTCITDITEDVRKHNEEVNIAIEYHREILKNFNAHAKNADDVIKSLDLDVKLKKQQAERLQKAADKRYKWAIVLFFVPGVNVVGTPLLAMSGDDYEVDAIAAIEESDLAGKASACIREALCPAIQNFITALLGIQGFFTKLLSELTTVSKFEAKKPHFILYNKKADTILKSCNNYFGAIPYSLSQLDALPTTYDKNYVQNWVAKKKEEIKAIEIEEDEEEENIESQIKNIWEKFSNNEENYNYSRVLYILCELALISFKATKIIKELKKSNQFFVPSHITVINQDTSEERQEVNPEANNWNREFAKGERVASRVNKILVESATIYHKGKPAIIKNEMVAARRS</sequence>
<dbReference type="Proteomes" id="UP000789759">
    <property type="component" value="Unassembled WGS sequence"/>
</dbReference>
<feature type="non-terminal residue" evidence="2">
    <location>
        <position position="1"/>
    </location>
</feature>
<keyword evidence="1" id="KW-0175">Coiled coil</keyword>
<proteinExistence type="predicted"/>
<protein>
    <submittedName>
        <fullName evidence="2">20927_t:CDS:1</fullName>
    </submittedName>
</protein>
<evidence type="ECO:0000313" key="3">
    <source>
        <dbReference type="Proteomes" id="UP000789759"/>
    </source>
</evidence>
<dbReference type="PROSITE" id="PS51257">
    <property type="entry name" value="PROKAR_LIPOPROTEIN"/>
    <property type="match status" value="1"/>
</dbReference>
<accession>A0A9N9EXT2</accession>
<evidence type="ECO:0000313" key="2">
    <source>
        <dbReference type="EMBL" id="CAG8497320.1"/>
    </source>
</evidence>